<dbReference type="PROSITE" id="PS50004">
    <property type="entry name" value="C2"/>
    <property type="match status" value="2"/>
</dbReference>
<sequence>MSDRPEGIHHRHRDYYSESSPIPSIQRFFKKGLSEVIAKRNEADSESDSDETDNGQDAAAELDAHLARAQQAEAAKLSSQKAVESGETCRKKSTKQRMSSLLSGSKHSQENDQDHADDKDTSLRAEPEERQVDESGKQAHRRPEEVDKAYKRSRKPRQVQDPITGQNTWVHDIGKREYRRTLRMADAGDAAGREHVLRSRLADNVTSQAFPPAQPLPDSVSKIHPGLLPVFALWALLTGLGWIPPLISVALNAWMLWWAWRTLLSGAEDQRWHQERLRGEQTRAFDTRAQGEGDDSYSQGISEGAEWLNAILDSLWSVMNPELFSTLGGTLEDVMQASIPGFIHSVKVEDLAQGSTPVRITGLRILPEDHVESLKQDMRKHVKEQQRDLGSAPREDESGTGNHHTESIIEREAKRQEEAGTGEQYVNLELAFVYRARPTSSTVGAKGRNAHLLIKFWIGARKLLMLPLPVWVEIKGFVGVVRARVQLTSDPPFVKNVTFTFCGLPRVGIEVVPLHINTSHIPFLSSFIESSIDAAVGEFVMPSSLTMDVGEMLMGDNIKREVNALGVVVVYIHSAEDLEAQDLRGGSDPYCTLSLAKVGKILYSTRVVLSELSPRWEERHVILVTREHLDSQDKVSIALWDSDRFSADDMLGCAEVPLVDLAKHPNRLYRRRDTLKGLDRERTKQGTVSWSLGFFSKAPSTRKPEGAKTADKDKSEDRKAEGNDQAAARDSRNAHAGDQETDVEVDSEPERDGRELEDGTIEKDSPLSQAAIDEERKKQTRHQATAVDFEPPDPRLPSGILSLQIHQIAGLEVTDHHRSKRPRRQNEPGQDVEAAETENDPDEAPSAYARIILNDEIVFQTRTKALNSNPFYNAGTERFIRDWRRTLVMVVVYDFRVREADAILGVVPIKLSELFKQSSQVTQFFPLAGGVGHGRIRLSLLFRPIQHTSRARKKLGWNIGTVRLLSSPVATDFDEAKGASAHDVHLVALRASTLAGSAKIAANRARYVDRESKDAVEWRLDEAEFPYKVPARRRYAAPYVIEFRALSALGKRKTILMSIIWMQDMLDDDVADMRLPIWRPLPGNDFHRLRQNYHNYKNEAEAEALGVERIGYLHVKMQFKSGLGKIHTKFDNNPGAKIVMDAWRVCTALGLRSVSGDFANARLNEDGYLEDVDEADRESEPGEAYSSDSDDENDREPRARASKASGDPTLGEDSGEARGSSSSADLDTPDGSGVERSRSLKQKFAEWKAEKDELHRQHKGIKQYKPVRTLDWVGQTAKSAGAGLKNKFDLQDRRSQHRSTRLSTAAQLNNNRPVPLQRRRVAYVNAEGCCLALAGGVVQEWAKEEEVGRYRHMSVLLFTTSTHVLSISHYHIMVRITSLVAALTALALPFVSGQASNDDPRGKVLYVNYPSCDHYQCQVIWHQNEGVYINWLNAPKGGLRIELAPADGTSGLKTYTVTNKVGSVHGFSNRKCNDMGTGEKCGRFDWTVPANVKPGKYQIEVTSLAKPQLVGYTDTVVIKKQKSKRA</sequence>
<evidence type="ECO:0000256" key="6">
    <source>
        <dbReference type="ARBA" id="ARBA00022824"/>
    </source>
</evidence>
<dbReference type="GO" id="GO:0006869">
    <property type="term" value="P:lipid transport"/>
    <property type="evidence" value="ECO:0007669"/>
    <property type="project" value="UniProtKB-KW"/>
</dbReference>
<evidence type="ECO:0000256" key="10">
    <source>
        <dbReference type="ARBA" id="ARBA00023136"/>
    </source>
</evidence>
<dbReference type="InterPro" id="IPR037767">
    <property type="entry name" value="C2A_Mug190-like"/>
</dbReference>
<dbReference type="GO" id="GO:0061817">
    <property type="term" value="P:endoplasmic reticulum-plasma membrane tethering"/>
    <property type="evidence" value="ECO:0007669"/>
    <property type="project" value="InterPro"/>
</dbReference>
<evidence type="ECO:0000259" key="12">
    <source>
        <dbReference type="PROSITE" id="PS50004"/>
    </source>
</evidence>
<feature type="compositionally biased region" description="Polar residues" evidence="11">
    <location>
        <begin position="96"/>
        <end position="106"/>
    </location>
</feature>
<dbReference type="Proteomes" id="UP000011976">
    <property type="component" value="Unassembled WGS sequence"/>
</dbReference>
<reference evidence="15" key="1">
    <citation type="journal article" date="2013" name="Genome Announc.">
        <title>Genome sequence of the basidiomycetous yeast Pseudozyma antarctica T-34, a producer of the glycolipid biosurfactants mannosylerythritol lipids.</title>
        <authorList>
            <person name="Morita T."/>
            <person name="Koike H."/>
            <person name="Koyama Y."/>
            <person name="Hagiwara H."/>
            <person name="Ito E."/>
            <person name="Fukuoka T."/>
            <person name="Imura T."/>
            <person name="Machida M."/>
            <person name="Kitamoto D."/>
        </authorList>
    </citation>
    <scope>NUCLEOTIDE SEQUENCE [LARGE SCALE GENOMIC DNA]</scope>
    <source>
        <strain evidence="15">T-34</strain>
    </source>
</reference>
<dbReference type="PANTHER" id="PTHR47348">
    <property type="entry name" value="MEIOTICALLY UP-REGULATED GENE 190 PROTEIN"/>
    <property type="match status" value="1"/>
</dbReference>
<keyword evidence="2" id="KW-0813">Transport</keyword>
<feature type="compositionally biased region" description="Acidic residues" evidence="11">
    <location>
        <begin position="44"/>
        <end position="54"/>
    </location>
</feature>
<comment type="subcellular location">
    <subcellularLocation>
        <location evidence="1">Endoplasmic reticulum membrane</location>
    </subcellularLocation>
</comment>
<dbReference type="CDD" id="cd04041">
    <property type="entry name" value="C2A_fungal"/>
    <property type="match status" value="1"/>
</dbReference>
<dbReference type="InterPro" id="IPR031468">
    <property type="entry name" value="SMP_LBD"/>
</dbReference>
<protein>
    <recommendedName>
        <fullName evidence="16">Meiotically up-regulated gene 190 protein</fullName>
    </recommendedName>
</protein>
<evidence type="ECO:0000256" key="3">
    <source>
        <dbReference type="ARBA" id="ARBA00022553"/>
    </source>
</evidence>
<dbReference type="PROSITE" id="PS51847">
    <property type="entry name" value="SMP"/>
    <property type="match status" value="1"/>
</dbReference>
<evidence type="ECO:0000313" key="15">
    <source>
        <dbReference type="Proteomes" id="UP000011976"/>
    </source>
</evidence>
<feature type="compositionally biased region" description="Basic and acidic residues" evidence="11">
    <location>
        <begin position="107"/>
        <end position="150"/>
    </location>
</feature>
<feature type="region of interest" description="Disordered" evidence="11">
    <location>
        <begin position="39"/>
        <end position="167"/>
    </location>
</feature>
<feature type="domain" description="C2" evidence="12">
    <location>
        <begin position="781"/>
        <end position="925"/>
    </location>
</feature>
<dbReference type="InterPro" id="IPR037765">
    <property type="entry name" value="C2B_Tricalbin"/>
</dbReference>
<evidence type="ECO:0000256" key="1">
    <source>
        <dbReference type="ARBA" id="ARBA00004586"/>
    </source>
</evidence>
<evidence type="ECO:0000256" key="5">
    <source>
        <dbReference type="ARBA" id="ARBA00022737"/>
    </source>
</evidence>
<feature type="domain" description="SMP-LTD" evidence="13">
    <location>
        <begin position="301"/>
        <end position="550"/>
    </location>
</feature>
<evidence type="ECO:0000256" key="11">
    <source>
        <dbReference type="SAM" id="MobiDB-lite"/>
    </source>
</evidence>
<name>M9MF92_PSEA3</name>
<dbReference type="Pfam" id="PF00168">
    <property type="entry name" value="C2"/>
    <property type="match status" value="2"/>
</dbReference>
<feature type="region of interest" description="Disordered" evidence="11">
    <location>
        <begin position="695"/>
        <end position="798"/>
    </location>
</feature>
<keyword evidence="6" id="KW-0256">Endoplasmic reticulum</keyword>
<keyword evidence="9" id="KW-0446">Lipid-binding</keyword>
<evidence type="ECO:0000256" key="9">
    <source>
        <dbReference type="ARBA" id="ARBA00023121"/>
    </source>
</evidence>
<accession>M9MF92</accession>
<feature type="region of interest" description="Disordered" evidence="11">
    <location>
        <begin position="376"/>
        <end position="408"/>
    </location>
</feature>
<dbReference type="OrthoDB" id="419768at2759"/>
<dbReference type="PANTHER" id="PTHR47348:SF3">
    <property type="entry name" value="MEIOTICALLY UP-REGULATED GENE 190 PROTEIN"/>
    <property type="match status" value="1"/>
</dbReference>
<dbReference type="Gene3D" id="2.60.40.150">
    <property type="entry name" value="C2 domain"/>
    <property type="match status" value="2"/>
</dbReference>
<feature type="domain" description="C2" evidence="12">
    <location>
        <begin position="548"/>
        <end position="673"/>
    </location>
</feature>
<feature type="compositionally biased region" description="Basic and acidic residues" evidence="11">
    <location>
        <begin position="702"/>
        <end position="738"/>
    </location>
</feature>
<feature type="compositionally biased region" description="Basic and acidic residues" evidence="11">
    <location>
        <begin position="748"/>
        <end position="765"/>
    </location>
</feature>
<organism evidence="14 15">
    <name type="scientific">Pseudozyma antarctica (strain T-34)</name>
    <name type="common">Yeast</name>
    <name type="synonym">Candida antarctica</name>
    <dbReference type="NCBI Taxonomy" id="1151754"/>
    <lineage>
        <taxon>Eukaryota</taxon>
        <taxon>Fungi</taxon>
        <taxon>Dikarya</taxon>
        <taxon>Basidiomycota</taxon>
        <taxon>Ustilaginomycotina</taxon>
        <taxon>Ustilaginomycetes</taxon>
        <taxon>Ustilaginales</taxon>
        <taxon>Ustilaginaceae</taxon>
        <taxon>Moesziomyces</taxon>
    </lineage>
</organism>
<feature type="region of interest" description="Disordered" evidence="11">
    <location>
        <begin position="1169"/>
        <end position="1239"/>
    </location>
</feature>
<keyword evidence="3" id="KW-0597">Phosphoprotein</keyword>
<dbReference type="STRING" id="1151754.M9MF92"/>
<evidence type="ECO:0000256" key="8">
    <source>
        <dbReference type="ARBA" id="ARBA00023055"/>
    </source>
</evidence>
<dbReference type="InterPro" id="IPR035892">
    <property type="entry name" value="C2_domain_sf"/>
</dbReference>
<dbReference type="Pfam" id="PF25669">
    <property type="entry name" value="SMP_MUG190-like"/>
    <property type="match status" value="1"/>
</dbReference>
<keyword evidence="5" id="KW-0677">Repeat</keyword>
<evidence type="ECO:0000259" key="13">
    <source>
        <dbReference type="PROSITE" id="PS51847"/>
    </source>
</evidence>
<keyword evidence="8" id="KW-0445">Lipid transport</keyword>
<evidence type="ECO:0008006" key="16">
    <source>
        <dbReference type="Google" id="ProtNLM"/>
    </source>
</evidence>
<dbReference type="InterPro" id="IPR000008">
    <property type="entry name" value="C2_dom"/>
</dbReference>
<dbReference type="CDD" id="cd21676">
    <property type="entry name" value="SMP_Mug190"/>
    <property type="match status" value="1"/>
</dbReference>
<dbReference type="SMART" id="SM00239">
    <property type="entry name" value="C2"/>
    <property type="match status" value="2"/>
</dbReference>
<keyword evidence="4" id="KW-0812">Transmembrane</keyword>
<dbReference type="GO" id="GO:0008289">
    <property type="term" value="F:lipid binding"/>
    <property type="evidence" value="ECO:0007669"/>
    <property type="project" value="UniProtKB-KW"/>
</dbReference>
<evidence type="ECO:0000313" key="14">
    <source>
        <dbReference type="EMBL" id="GAC75998.1"/>
    </source>
</evidence>
<evidence type="ECO:0000256" key="4">
    <source>
        <dbReference type="ARBA" id="ARBA00022692"/>
    </source>
</evidence>
<proteinExistence type="predicted"/>
<dbReference type="Pfam" id="PF25331">
    <property type="entry name" value="C2_Mug190_3rd"/>
    <property type="match status" value="1"/>
</dbReference>
<dbReference type="EMBL" id="DF196785">
    <property type="protein sequence ID" value="GAC75998.1"/>
    <property type="molecule type" value="Genomic_DNA"/>
</dbReference>
<feature type="compositionally biased region" description="Acidic residues" evidence="11">
    <location>
        <begin position="833"/>
        <end position="843"/>
    </location>
</feature>
<dbReference type="CDD" id="cd04052">
    <property type="entry name" value="C2B_Tricalbin-like"/>
    <property type="match status" value="1"/>
</dbReference>
<gene>
    <name evidence="14" type="ORF">PANT_19d00059</name>
</gene>
<evidence type="ECO:0000256" key="7">
    <source>
        <dbReference type="ARBA" id="ARBA00022989"/>
    </source>
</evidence>
<dbReference type="GO" id="GO:0005789">
    <property type="term" value="C:endoplasmic reticulum membrane"/>
    <property type="evidence" value="ECO:0007669"/>
    <property type="project" value="UniProtKB-SubCell"/>
</dbReference>
<dbReference type="SUPFAM" id="SSF49562">
    <property type="entry name" value="C2 domain (Calcium/lipid-binding domain, CaLB)"/>
    <property type="match status" value="2"/>
</dbReference>
<keyword evidence="10" id="KW-0472">Membrane</keyword>
<keyword evidence="7" id="KW-1133">Transmembrane helix</keyword>
<evidence type="ECO:0000256" key="2">
    <source>
        <dbReference type="ARBA" id="ARBA00022448"/>
    </source>
</evidence>
<feature type="region of interest" description="Disordered" evidence="11">
    <location>
        <begin position="1"/>
        <end position="24"/>
    </location>
</feature>
<feature type="compositionally biased region" description="Low complexity" evidence="11">
    <location>
        <begin position="57"/>
        <end position="75"/>
    </location>
</feature>
<feature type="region of interest" description="Disordered" evidence="11">
    <location>
        <begin position="812"/>
        <end position="844"/>
    </location>
</feature>
<dbReference type="InterPro" id="IPR057349">
    <property type="entry name" value="C2_Mug190_3rd"/>
</dbReference>